<dbReference type="PRINTS" id="PR00313">
    <property type="entry name" value="CABNDNGRPT"/>
</dbReference>
<dbReference type="InterPro" id="IPR018511">
    <property type="entry name" value="Hemolysin-typ_Ca-bd_CS"/>
</dbReference>
<reference evidence="4 5" key="1">
    <citation type="submission" date="2015-11" db="EMBL/GenBank/DDBJ databases">
        <title>Whole-Genome Sequence of Candidatus Oderbacter manganicum from the National Park Lower Oder Valley, Germany.</title>
        <authorList>
            <person name="Braun B."/>
            <person name="Liere K."/>
            <person name="Szewzyk U."/>
        </authorList>
    </citation>
    <scope>NUCLEOTIDE SEQUENCE [LARGE SCALE GENOMIC DNA]</scope>
    <source>
        <strain evidence="4 5">OTSz_A_272</strain>
    </source>
</reference>
<keyword evidence="5" id="KW-1185">Reference proteome</keyword>
<dbReference type="Pfam" id="PF00353">
    <property type="entry name" value="HemolysinCabind"/>
    <property type="match status" value="8"/>
</dbReference>
<dbReference type="OrthoDB" id="7193416at2"/>
<dbReference type="InterPro" id="IPR001343">
    <property type="entry name" value="Hemolysn_Ca-bd"/>
</dbReference>
<evidence type="ECO:0000256" key="1">
    <source>
        <dbReference type="ARBA" id="ARBA00004613"/>
    </source>
</evidence>
<dbReference type="InterPro" id="IPR050557">
    <property type="entry name" value="RTX_toxin/Mannuronan_C5-epim"/>
</dbReference>
<dbReference type="KEGG" id="cbot:ATE48_11295"/>
<dbReference type="STRING" id="1759059.ATE48_11295"/>
<evidence type="ECO:0000256" key="2">
    <source>
        <dbReference type="ARBA" id="ARBA00022525"/>
    </source>
</evidence>
<sequence>MQFEVVDNSRAPRGDTVLTNGGNDIIQVDSAALLLDGGSGIDTIQFVGDVNGMLQADGNSDGLADVVFATGGIQVSLRSNAIFDDGFGNFGQIFNIENVDGSLLDDFIQGNDNANILQGLDGIDIIYGYGGDDILDGGAGDDTLRDGPSSYNGPSGNDTLRGGDGNDYMNGGAGVDTFDGGDGADRVSFYNLAATQGVVANLMTQAISDDGFGNAETMVSVEGIGDGTAYADTFIGSDGANLILASTGDTVQANGGDDTFQLTGATTLLDGGAGVDTILAFMGDTQGRLQIDNNGDGLAQIIHATQGVNVDLHNNRINNDGFGGSGVITNVENVGGSALNDTIFGNDTVGNELSGFEGNDVLSGYGGNDTLNGGAGNDTLNGGTGVDTATYVNETDAMFVDLATGTARRGSAGASVEDTLAQIENVTGGGGDDVLTGNNSANILAGGVGNDTIRGAGGADTLLGEAGNDTIVFMFGDGNDVIDGGADTDTASILGTTGNNGLNVTFDGVSITAFGSSTVANVETVNAELGAGADTLAYVGATTNLSVNLQTGAASGFGFISGVENVTGGSGADTFVGSADANRFTGGAGNDTYYVGAGDTVVESSGGGTDIVYVNAASFTLSANVENLTSVFAGAFSGSGNGSDNIIIGGNFGSSLDGGGGNDTLIGGSGIDALNGGAGADRLVGGAGDDIMNGGTNDDVFVFSAGGGSDTISGFDANPTGGQDLLDLTAYGITAANFAARVSIVDLGADTRITIDGTDIITLLGVNGNGTNIITQTDFILGGP</sequence>
<dbReference type="GO" id="GO:0005576">
    <property type="term" value="C:extracellular region"/>
    <property type="evidence" value="ECO:0007669"/>
    <property type="project" value="UniProtKB-SubCell"/>
</dbReference>
<evidence type="ECO:0008006" key="6">
    <source>
        <dbReference type="Google" id="ProtNLM"/>
    </source>
</evidence>
<dbReference type="SUPFAM" id="SSF51120">
    <property type="entry name" value="beta-Roll"/>
    <property type="match status" value="5"/>
</dbReference>
<proteinExistence type="predicted"/>
<accession>A0A1B1AIV8</accession>
<dbReference type="RefSeq" id="WP_066771577.1">
    <property type="nucleotide sequence ID" value="NZ_CP013244.1"/>
</dbReference>
<evidence type="ECO:0000313" key="4">
    <source>
        <dbReference type="EMBL" id="ANP46460.1"/>
    </source>
</evidence>
<dbReference type="AlphaFoldDB" id="A0A1B1AIV8"/>
<evidence type="ECO:0000256" key="3">
    <source>
        <dbReference type="SAM" id="MobiDB-lite"/>
    </source>
</evidence>
<dbReference type="InParanoid" id="A0A1B1AIV8"/>
<dbReference type="PANTHER" id="PTHR38340">
    <property type="entry name" value="S-LAYER PROTEIN"/>
    <property type="match status" value="1"/>
</dbReference>
<protein>
    <recommendedName>
        <fullName evidence="6">Calcium-binding protein</fullName>
    </recommendedName>
</protein>
<dbReference type="PANTHER" id="PTHR38340:SF1">
    <property type="entry name" value="S-LAYER PROTEIN"/>
    <property type="match status" value="1"/>
</dbReference>
<keyword evidence="2" id="KW-0964">Secreted</keyword>
<comment type="subcellular location">
    <subcellularLocation>
        <location evidence="1">Secreted</location>
    </subcellularLocation>
</comment>
<gene>
    <name evidence="4" type="ORF">ATE48_11295</name>
</gene>
<dbReference type="Proteomes" id="UP000092498">
    <property type="component" value="Chromosome"/>
</dbReference>
<name>A0A1B1AIV8_9PROT</name>
<feature type="region of interest" description="Disordered" evidence="3">
    <location>
        <begin position="139"/>
        <end position="166"/>
    </location>
</feature>
<dbReference type="PROSITE" id="PS00330">
    <property type="entry name" value="HEMOLYSIN_CALCIUM"/>
    <property type="match status" value="4"/>
</dbReference>
<evidence type="ECO:0000313" key="5">
    <source>
        <dbReference type="Proteomes" id="UP000092498"/>
    </source>
</evidence>
<dbReference type="Gene3D" id="2.150.10.10">
    <property type="entry name" value="Serralysin-like metalloprotease, C-terminal"/>
    <property type="match status" value="5"/>
</dbReference>
<dbReference type="EMBL" id="CP013244">
    <property type="protein sequence ID" value="ANP46460.1"/>
    <property type="molecule type" value="Genomic_DNA"/>
</dbReference>
<organism evidence="4 5">
    <name type="scientific">Candidatus Viadribacter manganicus</name>
    <dbReference type="NCBI Taxonomy" id="1759059"/>
    <lineage>
        <taxon>Bacteria</taxon>
        <taxon>Pseudomonadati</taxon>
        <taxon>Pseudomonadota</taxon>
        <taxon>Alphaproteobacteria</taxon>
        <taxon>Hyphomonadales</taxon>
        <taxon>Hyphomonadaceae</taxon>
        <taxon>Candidatus Viadribacter</taxon>
    </lineage>
</organism>
<feature type="compositionally biased region" description="Polar residues" evidence="3">
    <location>
        <begin position="149"/>
        <end position="158"/>
    </location>
</feature>
<dbReference type="InterPro" id="IPR011049">
    <property type="entry name" value="Serralysin-like_metalloprot_C"/>
</dbReference>
<dbReference type="GO" id="GO:0005509">
    <property type="term" value="F:calcium ion binding"/>
    <property type="evidence" value="ECO:0007669"/>
    <property type="project" value="InterPro"/>
</dbReference>